<sequence length="119" mass="13836">MKNFIITTGAVILIVTIMSYQFQCNRLLREKQQLKYVADEAAATAALCFDEVSFGEGRLLFDRKRAMKKAEQIIAYNLQNSKLIWKISFADQDVQRPSVTITIEKDRLKIMSKYDYLPY</sequence>
<dbReference type="OrthoDB" id="2937855at2"/>
<gene>
    <name evidence="1" type="ORF">DW099_05055</name>
</gene>
<dbReference type="AlphaFoldDB" id="A0A415E845"/>
<proteinExistence type="predicted"/>
<dbReference type="RefSeq" id="WP_067540993.1">
    <property type="nucleotide sequence ID" value="NZ_AP025567.1"/>
</dbReference>
<dbReference type="STRING" id="1776384.GCA_900086585_03301"/>
<dbReference type="EMBL" id="QRMS01000001">
    <property type="protein sequence ID" value="RHJ89931.1"/>
    <property type="molecule type" value="Genomic_DNA"/>
</dbReference>
<reference evidence="1 2" key="1">
    <citation type="submission" date="2018-08" db="EMBL/GenBank/DDBJ databases">
        <title>A genome reference for cultivated species of the human gut microbiota.</title>
        <authorList>
            <person name="Zou Y."/>
            <person name="Xue W."/>
            <person name="Luo G."/>
        </authorList>
    </citation>
    <scope>NUCLEOTIDE SEQUENCE [LARGE SCALE GENOMIC DNA]</scope>
    <source>
        <strain evidence="1 2">AM07-24</strain>
    </source>
</reference>
<keyword evidence="2" id="KW-1185">Reference proteome</keyword>
<comment type="caution">
    <text evidence="1">The sequence shown here is derived from an EMBL/GenBank/DDBJ whole genome shotgun (WGS) entry which is preliminary data.</text>
</comment>
<dbReference type="GeneID" id="83005605"/>
<dbReference type="Proteomes" id="UP000284841">
    <property type="component" value="Unassembled WGS sequence"/>
</dbReference>
<protein>
    <submittedName>
        <fullName evidence="1">Uncharacterized protein</fullName>
    </submittedName>
</protein>
<name>A0A415E845_9FIRM</name>
<organism evidence="1 2">
    <name type="scientific">Emergencia timonensis</name>
    <dbReference type="NCBI Taxonomy" id="1776384"/>
    <lineage>
        <taxon>Bacteria</taxon>
        <taxon>Bacillati</taxon>
        <taxon>Bacillota</taxon>
        <taxon>Clostridia</taxon>
        <taxon>Peptostreptococcales</taxon>
        <taxon>Anaerovoracaceae</taxon>
        <taxon>Emergencia</taxon>
    </lineage>
</organism>
<accession>A0A415E845</accession>
<evidence type="ECO:0000313" key="2">
    <source>
        <dbReference type="Proteomes" id="UP000284841"/>
    </source>
</evidence>
<evidence type="ECO:0000313" key="1">
    <source>
        <dbReference type="EMBL" id="RHJ89931.1"/>
    </source>
</evidence>